<dbReference type="Proteomes" id="UP000199632">
    <property type="component" value="Unassembled WGS sequence"/>
</dbReference>
<dbReference type="RefSeq" id="WP_090789960.1">
    <property type="nucleotide sequence ID" value="NZ_BOND01000026.1"/>
</dbReference>
<accession>A0A1H3NSS7</accession>
<protein>
    <submittedName>
        <fullName evidence="1">Uncharacterized protein</fullName>
    </submittedName>
</protein>
<dbReference type="EMBL" id="FNQB01000001">
    <property type="protein sequence ID" value="SDY91884.1"/>
    <property type="molecule type" value="Genomic_DNA"/>
</dbReference>
<proteinExistence type="predicted"/>
<reference evidence="2" key="1">
    <citation type="submission" date="2016-10" db="EMBL/GenBank/DDBJ databases">
        <authorList>
            <person name="Varghese N."/>
            <person name="Submissions S."/>
        </authorList>
    </citation>
    <scope>NUCLEOTIDE SEQUENCE [LARGE SCALE GENOMIC DNA]</scope>
    <source>
        <strain evidence="2">DSM 44718</strain>
    </source>
</reference>
<evidence type="ECO:0000313" key="1">
    <source>
        <dbReference type="EMBL" id="SDY91884.1"/>
    </source>
</evidence>
<organism evidence="1 2">
    <name type="scientific">Asanoa ishikariensis</name>
    <dbReference type="NCBI Taxonomy" id="137265"/>
    <lineage>
        <taxon>Bacteria</taxon>
        <taxon>Bacillati</taxon>
        <taxon>Actinomycetota</taxon>
        <taxon>Actinomycetes</taxon>
        <taxon>Micromonosporales</taxon>
        <taxon>Micromonosporaceae</taxon>
        <taxon>Asanoa</taxon>
    </lineage>
</organism>
<sequence>MDYYLLSDDGVLVEEFVRAPDQSTVALRGAVWRRADARWAAASGLALRADPESLARLTPTDREGAETAYRRLGGGSLPDEAALRSVAGHEPLPIAAPLRLGPVEAPDGFHERRVYRVLFAKDLDAAPGTSHSRRIGDDLVRWTLRRVGGIAWGLDVTVLLATDADDIVGPVLRELTDTARRQGLVPVTTERFT</sequence>
<evidence type="ECO:0000313" key="2">
    <source>
        <dbReference type="Proteomes" id="UP000199632"/>
    </source>
</evidence>
<gene>
    <name evidence="1" type="ORF">SAMN05421684_2299</name>
</gene>
<dbReference type="OrthoDB" id="3362760at2"/>
<dbReference type="AlphaFoldDB" id="A0A1H3NSS7"/>
<name>A0A1H3NSS7_9ACTN</name>
<keyword evidence="2" id="KW-1185">Reference proteome</keyword>